<evidence type="ECO:0000256" key="6">
    <source>
        <dbReference type="ARBA" id="ARBA00023315"/>
    </source>
</evidence>
<evidence type="ECO:0000256" key="5">
    <source>
        <dbReference type="ARBA" id="ARBA00023098"/>
    </source>
</evidence>
<sequence length="352" mass="37273">MQFTAAQIALLINGTTEGDASVTVSSFGKIEEAQQGELAFLANPKYEEHLYSTNASVILINEDLELKQNIKATLIRVPDAYSAFATLLTKYQEIATQQLTGIQQPSYIASTAKLGDNIFIAAFSYVGENVVIGNNVKLFAGVFVGDNVIIGDNIILHPGVKIYHDCVIGNNVIIHAGTVIGSDGFGFAPLADGSFKKIPQIGNVIIEDFVEIGANTTIDRATMGSTVIKAGAKLDNLIQIAHNVEIGNNTVIAAQAGVSGSTKIGNNVMLGGQAGIVGHIVIADGSKINAQSGVTKSIKTYSTTVTGTPAYDYTAALRSQAALRKLPELEKKILELEKLIQQLLAERIVNEG</sequence>
<dbReference type="PANTHER" id="PTHR43378:SF2">
    <property type="entry name" value="UDP-3-O-ACYLGLUCOSAMINE N-ACYLTRANSFERASE 1, MITOCHONDRIAL-RELATED"/>
    <property type="match status" value="1"/>
</dbReference>
<dbReference type="NCBIfam" id="TIGR01853">
    <property type="entry name" value="lipid_A_lpxD"/>
    <property type="match status" value="1"/>
</dbReference>
<dbReference type="PANTHER" id="PTHR43378">
    <property type="entry name" value="UDP-3-O-ACYLGLUCOSAMINE N-ACYLTRANSFERASE"/>
    <property type="match status" value="1"/>
</dbReference>
<dbReference type="GO" id="GO:0009245">
    <property type="term" value="P:lipid A biosynthetic process"/>
    <property type="evidence" value="ECO:0007669"/>
    <property type="project" value="UniProtKB-KW"/>
</dbReference>
<gene>
    <name evidence="9" type="primary">lpxD_3</name>
    <name evidence="9" type="ORF">GALL_59360</name>
</gene>
<dbReference type="AlphaFoldDB" id="A0A1J5T9A1"/>
<protein>
    <submittedName>
        <fullName evidence="9">UDP-3-O-acylglucosamine N-acyltransferase</fullName>
        <ecNumber evidence="9">2.3.1.-</ecNumber>
    </submittedName>
</protein>
<keyword evidence="6 9" id="KW-0012">Acyltransferase</keyword>
<feature type="domain" description="UDP-3-O-[3-hydroxymyristoyl] glucosamine N-acyltransferase non-repeat region" evidence="8">
    <location>
        <begin position="22"/>
        <end position="89"/>
    </location>
</feature>
<dbReference type="InterPro" id="IPR020573">
    <property type="entry name" value="UDP_GlcNAc_AcTrfase_non-rep"/>
</dbReference>
<dbReference type="HAMAP" id="MF_00523">
    <property type="entry name" value="LpxD"/>
    <property type="match status" value="1"/>
</dbReference>
<evidence type="ECO:0000313" key="9">
    <source>
        <dbReference type="EMBL" id="OIR12869.1"/>
    </source>
</evidence>
<evidence type="ECO:0000259" key="8">
    <source>
        <dbReference type="Pfam" id="PF04613"/>
    </source>
</evidence>
<keyword evidence="5" id="KW-0443">Lipid metabolism</keyword>
<dbReference type="InterPro" id="IPR001451">
    <property type="entry name" value="Hexapep"/>
</dbReference>
<keyword evidence="7" id="KW-0175">Coiled coil</keyword>
<dbReference type="InterPro" id="IPR007691">
    <property type="entry name" value="LpxD"/>
</dbReference>
<dbReference type="GO" id="GO:0016020">
    <property type="term" value="C:membrane"/>
    <property type="evidence" value="ECO:0007669"/>
    <property type="project" value="GOC"/>
</dbReference>
<dbReference type="Pfam" id="PF04613">
    <property type="entry name" value="LpxD"/>
    <property type="match status" value="1"/>
</dbReference>
<dbReference type="Gene3D" id="3.40.1390.10">
    <property type="entry name" value="MurE/MurF, N-terminal domain"/>
    <property type="match status" value="1"/>
</dbReference>
<keyword evidence="2" id="KW-0441">Lipid A biosynthesis</keyword>
<dbReference type="SUPFAM" id="SSF51161">
    <property type="entry name" value="Trimeric LpxA-like enzymes"/>
    <property type="match status" value="1"/>
</dbReference>
<dbReference type="GO" id="GO:0016410">
    <property type="term" value="F:N-acyltransferase activity"/>
    <property type="evidence" value="ECO:0007669"/>
    <property type="project" value="InterPro"/>
</dbReference>
<accession>A0A1J5T9A1</accession>
<keyword evidence="4" id="KW-0677">Repeat</keyword>
<dbReference type="EMBL" id="MLJW01000016">
    <property type="protein sequence ID" value="OIR12869.1"/>
    <property type="molecule type" value="Genomic_DNA"/>
</dbReference>
<dbReference type="EC" id="2.3.1.-" evidence="9"/>
<organism evidence="9">
    <name type="scientific">mine drainage metagenome</name>
    <dbReference type="NCBI Taxonomy" id="410659"/>
    <lineage>
        <taxon>unclassified sequences</taxon>
        <taxon>metagenomes</taxon>
        <taxon>ecological metagenomes</taxon>
    </lineage>
</organism>
<evidence type="ECO:0000256" key="4">
    <source>
        <dbReference type="ARBA" id="ARBA00022737"/>
    </source>
</evidence>
<dbReference type="Pfam" id="PF00132">
    <property type="entry name" value="Hexapep"/>
    <property type="match status" value="2"/>
</dbReference>
<evidence type="ECO:0000256" key="2">
    <source>
        <dbReference type="ARBA" id="ARBA00022556"/>
    </source>
</evidence>
<keyword evidence="3 9" id="KW-0808">Transferase</keyword>
<proteinExistence type="inferred from homology"/>
<evidence type="ECO:0000256" key="3">
    <source>
        <dbReference type="ARBA" id="ARBA00022679"/>
    </source>
</evidence>
<dbReference type="NCBIfam" id="NF002060">
    <property type="entry name" value="PRK00892.1"/>
    <property type="match status" value="1"/>
</dbReference>
<comment type="caution">
    <text evidence="9">The sequence shown here is derived from an EMBL/GenBank/DDBJ whole genome shotgun (WGS) entry which is preliminary data.</text>
</comment>
<reference evidence="9" key="1">
    <citation type="submission" date="2016-10" db="EMBL/GenBank/DDBJ databases">
        <title>Sequence of Gallionella enrichment culture.</title>
        <authorList>
            <person name="Poehlein A."/>
            <person name="Muehling M."/>
            <person name="Daniel R."/>
        </authorList>
    </citation>
    <scope>NUCLEOTIDE SEQUENCE</scope>
</reference>
<feature type="coiled-coil region" evidence="7">
    <location>
        <begin position="319"/>
        <end position="346"/>
    </location>
</feature>
<dbReference type="CDD" id="cd03352">
    <property type="entry name" value="LbH_LpxD"/>
    <property type="match status" value="1"/>
</dbReference>
<dbReference type="Gene3D" id="2.160.10.10">
    <property type="entry name" value="Hexapeptide repeat proteins"/>
    <property type="match status" value="1"/>
</dbReference>
<evidence type="ECO:0000256" key="7">
    <source>
        <dbReference type="SAM" id="Coils"/>
    </source>
</evidence>
<name>A0A1J5T9A1_9ZZZZ</name>
<evidence type="ECO:0000256" key="1">
    <source>
        <dbReference type="ARBA" id="ARBA00022516"/>
    </source>
</evidence>
<keyword evidence="1" id="KW-0444">Lipid biosynthesis</keyword>
<dbReference type="InterPro" id="IPR011004">
    <property type="entry name" value="Trimer_LpxA-like_sf"/>
</dbReference>